<feature type="transmembrane region" description="Helical" evidence="2">
    <location>
        <begin position="220"/>
        <end position="243"/>
    </location>
</feature>
<dbReference type="AlphaFoldDB" id="A0A210QFJ0"/>
<evidence type="ECO:0000256" key="1">
    <source>
        <dbReference type="SAM" id="MobiDB-lite"/>
    </source>
</evidence>
<keyword evidence="2" id="KW-0812">Transmembrane</keyword>
<reference evidence="3 4" key="1">
    <citation type="journal article" date="2017" name="Nat. Ecol. Evol.">
        <title>Scallop genome provides insights into evolution of bilaterian karyotype and development.</title>
        <authorList>
            <person name="Wang S."/>
            <person name="Zhang J."/>
            <person name="Jiao W."/>
            <person name="Li J."/>
            <person name="Xun X."/>
            <person name="Sun Y."/>
            <person name="Guo X."/>
            <person name="Huan P."/>
            <person name="Dong B."/>
            <person name="Zhang L."/>
            <person name="Hu X."/>
            <person name="Sun X."/>
            <person name="Wang J."/>
            <person name="Zhao C."/>
            <person name="Wang Y."/>
            <person name="Wang D."/>
            <person name="Huang X."/>
            <person name="Wang R."/>
            <person name="Lv J."/>
            <person name="Li Y."/>
            <person name="Zhang Z."/>
            <person name="Liu B."/>
            <person name="Lu W."/>
            <person name="Hui Y."/>
            <person name="Liang J."/>
            <person name="Zhou Z."/>
            <person name="Hou R."/>
            <person name="Li X."/>
            <person name="Liu Y."/>
            <person name="Li H."/>
            <person name="Ning X."/>
            <person name="Lin Y."/>
            <person name="Zhao L."/>
            <person name="Xing Q."/>
            <person name="Dou J."/>
            <person name="Li Y."/>
            <person name="Mao J."/>
            <person name="Guo H."/>
            <person name="Dou H."/>
            <person name="Li T."/>
            <person name="Mu C."/>
            <person name="Jiang W."/>
            <person name="Fu Q."/>
            <person name="Fu X."/>
            <person name="Miao Y."/>
            <person name="Liu J."/>
            <person name="Yu Q."/>
            <person name="Li R."/>
            <person name="Liao H."/>
            <person name="Li X."/>
            <person name="Kong Y."/>
            <person name="Jiang Z."/>
            <person name="Chourrout D."/>
            <person name="Li R."/>
            <person name="Bao Z."/>
        </authorList>
    </citation>
    <scope>NUCLEOTIDE SEQUENCE [LARGE SCALE GENOMIC DNA]</scope>
    <source>
        <strain evidence="3 4">PY_sf001</strain>
    </source>
</reference>
<feature type="compositionally biased region" description="Polar residues" evidence="1">
    <location>
        <begin position="426"/>
        <end position="435"/>
    </location>
</feature>
<evidence type="ECO:0000256" key="2">
    <source>
        <dbReference type="SAM" id="Phobius"/>
    </source>
</evidence>
<feature type="transmembrane region" description="Helical" evidence="2">
    <location>
        <begin position="255"/>
        <end position="277"/>
    </location>
</feature>
<feature type="compositionally biased region" description="Polar residues" evidence="1">
    <location>
        <begin position="443"/>
        <end position="467"/>
    </location>
</feature>
<keyword evidence="4" id="KW-1185">Reference proteome</keyword>
<feature type="compositionally biased region" description="Low complexity" evidence="1">
    <location>
        <begin position="409"/>
        <end position="425"/>
    </location>
</feature>
<dbReference type="OrthoDB" id="5818871at2759"/>
<feature type="transmembrane region" description="Helical" evidence="2">
    <location>
        <begin position="188"/>
        <end position="208"/>
    </location>
</feature>
<keyword evidence="2" id="KW-1133">Transmembrane helix</keyword>
<feature type="transmembrane region" description="Helical" evidence="2">
    <location>
        <begin position="161"/>
        <end position="182"/>
    </location>
</feature>
<dbReference type="PANTHER" id="PTHR38553:SF1">
    <property type="entry name" value="G PROTEIN-COUPLED RECEPTOR"/>
    <property type="match status" value="1"/>
</dbReference>
<evidence type="ECO:0000313" key="3">
    <source>
        <dbReference type="EMBL" id="OWF47498.1"/>
    </source>
</evidence>
<evidence type="ECO:0000313" key="4">
    <source>
        <dbReference type="Proteomes" id="UP000242188"/>
    </source>
</evidence>
<proteinExistence type="predicted"/>
<dbReference type="PANTHER" id="PTHR38553">
    <property type="entry name" value="PROTEIN CBG19621"/>
    <property type="match status" value="1"/>
</dbReference>
<protein>
    <submittedName>
        <fullName evidence="3">Uncharacterized protein</fullName>
    </submittedName>
</protein>
<name>A0A210QFJ0_MIZYE</name>
<feature type="transmembrane region" description="Helical" evidence="2">
    <location>
        <begin position="339"/>
        <end position="363"/>
    </location>
</feature>
<feature type="region of interest" description="Disordered" evidence="1">
    <location>
        <begin position="407"/>
        <end position="479"/>
    </location>
</feature>
<gene>
    <name evidence="3" type="ORF">KP79_PYT07730</name>
</gene>
<comment type="caution">
    <text evidence="3">The sequence shown here is derived from an EMBL/GenBank/DDBJ whole genome shotgun (WGS) entry which is preliminary data.</text>
</comment>
<feature type="transmembrane region" description="Helical" evidence="2">
    <location>
        <begin position="130"/>
        <end position="149"/>
    </location>
</feature>
<organism evidence="3 4">
    <name type="scientific">Mizuhopecten yessoensis</name>
    <name type="common">Japanese scallop</name>
    <name type="synonym">Patinopecten yessoensis</name>
    <dbReference type="NCBI Taxonomy" id="6573"/>
    <lineage>
        <taxon>Eukaryota</taxon>
        <taxon>Metazoa</taxon>
        <taxon>Spiralia</taxon>
        <taxon>Lophotrochozoa</taxon>
        <taxon>Mollusca</taxon>
        <taxon>Bivalvia</taxon>
        <taxon>Autobranchia</taxon>
        <taxon>Pteriomorphia</taxon>
        <taxon>Pectinida</taxon>
        <taxon>Pectinoidea</taxon>
        <taxon>Pectinidae</taxon>
        <taxon>Mizuhopecten</taxon>
    </lineage>
</organism>
<sequence length="479" mass="53988">MARLGLERGTIWTIYQMSYLVTNVIQVSINNVGCEIGDSRLCNKLTREEKYNSQTDSNLGPLKSTLTNDVVAIYSTFQCLSQHPVMTTVSTMEVVGNKSIPFANTTGGTDIMGSNCFGRFNTVACIRSSVLTFLAVVTALLCIMKIAKLHIHHHPAWHQYVIFYCASLECVIGGVHWVLVAYAQLDFVLQYLKLLQFLVMCHFYWTLATRALRRERLTKWFLIPFLVLVCVYFTVIATLGIVNVQSTLTECLQPYWLELSGAEFVTVQLFGVAGFYITRRLNEISTLDSVRWSQKRDLWCIVIVFEISAFVGFLYDIMLKILGDEASGCSKIFNDAEELYSTIFIIFMVLKLLLPIWVMLFVFQPSPPMVDHDDLIPALSDDGNSAFSASIDDHQYRQLYHPAEDYHSFNDNSPSPAAPPNRTSNGNMKRSTSNLDPIREEATPNSSVKSKPEDANNSSTSIQTGSRETPPAQRSKFYI</sequence>
<dbReference type="EMBL" id="NEDP02003883">
    <property type="protein sequence ID" value="OWF47498.1"/>
    <property type="molecule type" value="Genomic_DNA"/>
</dbReference>
<feature type="transmembrane region" description="Helical" evidence="2">
    <location>
        <begin position="298"/>
        <end position="319"/>
    </location>
</feature>
<dbReference type="Proteomes" id="UP000242188">
    <property type="component" value="Unassembled WGS sequence"/>
</dbReference>
<accession>A0A210QFJ0</accession>
<keyword evidence="2" id="KW-0472">Membrane</keyword>